<reference evidence="11" key="1">
    <citation type="journal article" date="2019" name="Int. J. Syst. Evol. Microbiol.">
        <title>The Global Catalogue of Microorganisms (GCM) 10K type strain sequencing project: providing services to taxonomists for standard genome sequencing and annotation.</title>
        <authorList>
            <consortium name="The Broad Institute Genomics Platform"/>
            <consortium name="The Broad Institute Genome Sequencing Center for Infectious Disease"/>
            <person name="Wu L."/>
            <person name="Ma J."/>
        </authorList>
    </citation>
    <scope>NUCLEOTIDE SEQUENCE [LARGE SCALE GENOMIC DNA]</scope>
    <source>
        <strain evidence="11">JCM 17933</strain>
    </source>
</reference>
<evidence type="ECO:0000256" key="3">
    <source>
        <dbReference type="ARBA" id="ARBA00022741"/>
    </source>
</evidence>
<dbReference type="Gene3D" id="3.40.50.300">
    <property type="entry name" value="P-loop containing nucleotide triphosphate hydrolases"/>
    <property type="match status" value="1"/>
</dbReference>
<keyword evidence="3" id="KW-0547">Nucleotide-binding</keyword>
<sequence length="610" mass="64849">MRSSARARVLRDFASAAPGLFAAALVFMVVEALLPNVVLVAMGRTVGGIPAAVEDGLGSPAGHRMLVDLGAAGGLYAVSLLRGPVEDALSTVAQARMSVVTRRRLIEAVSAPAGIDHLEDPAVLDRLSSAQGELMSQEPAGAAMALIGRTGDRLSGVLACAVLAAFHWWLGLGVLAMWLVLNRPLRALVRSRVGTYRRATETLRRSWYFAGLARRPQAAKEIRVFGLGDWLVGRHRALYDEAMRPSWAELRRINRRIALLSALVLGVYAVSAALLGRAAYHHTITLGALVVMLTMLPASMQAGSVNAADFALEGMLASVPDLDALTSDLTAAGPDEDAAGPGKDTAAVPVAGLPREDVVFASVAFRYPGTDQDVLTGLDLVLAAGTSTAIVGVNGAGKTTLVTLLARLRDPTAGRILIDGVPLSALPAREWQRQVAVVYQDFTRFPLTARENVALDLLGGPVDAEALARVARRAGAADLVDGLPGGWDTVLSAQYEGGQDLSGGQWQRLALARALYAVERGARILVLDEPTAQLDVRAEARFYDRFLDITKGVTSVVISHRFSTVRRADRIAVLDGGRVTENGTHDELLRADGTYAEMFRLQVARFGEGR</sequence>
<dbReference type="PANTHER" id="PTHR24221:SF654">
    <property type="entry name" value="ATP-BINDING CASSETTE SUB-FAMILY B MEMBER 6"/>
    <property type="match status" value="1"/>
</dbReference>
<dbReference type="SUPFAM" id="SSF90123">
    <property type="entry name" value="ABC transporter transmembrane region"/>
    <property type="match status" value="1"/>
</dbReference>
<dbReference type="CDD" id="cd03228">
    <property type="entry name" value="ABCC_MRP_Like"/>
    <property type="match status" value="1"/>
</dbReference>
<dbReference type="Gene3D" id="1.20.1560.10">
    <property type="entry name" value="ABC transporter type 1, transmembrane domain"/>
    <property type="match status" value="1"/>
</dbReference>
<dbReference type="PROSITE" id="PS00211">
    <property type="entry name" value="ABC_TRANSPORTER_1"/>
    <property type="match status" value="1"/>
</dbReference>
<keyword evidence="11" id="KW-1185">Reference proteome</keyword>
<evidence type="ECO:0000259" key="8">
    <source>
        <dbReference type="PROSITE" id="PS50893"/>
    </source>
</evidence>
<dbReference type="Pfam" id="PF00005">
    <property type="entry name" value="ABC_tran"/>
    <property type="match status" value="1"/>
</dbReference>
<comment type="subcellular location">
    <subcellularLocation>
        <location evidence="1">Cell membrane</location>
        <topology evidence="1">Multi-pass membrane protein</topology>
    </subcellularLocation>
</comment>
<evidence type="ECO:0000259" key="9">
    <source>
        <dbReference type="PROSITE" id="PS50929"/>
    </source>
</evidence>
<keyword evidence="4 10" id="KW-0067">ATP-binding</keyword>
<dbReference type="InterPro" id="IPR003439">
    <property type="entry name" value="ABC_transporter-like_ATP-bd"/>
</dbReference>
<evidence type="ECO:0000313" key="11">
    <source>
        <dbReference type="Proteomes" id="UP001500503"/>
    </source>
</evidence>
<name>A0ABP8P7D8_9ACTN</name>
<dbReference type="PROSITE" id="PS50893">
    <property type="entry name" value="ABC_TRANSPORTER_2"/>
    <property type="match status" value="1"/>
</dbReference>
<feature type="domain" description="ABC transporter" evidence="8">
    <location>
        <begin position="353"/>
        <end position="601"/>
    </location>
</feature>
<dbReference type="InterPro" id="IPR003593">
    <property type="entry name" value="AAA+_ATPase"/>
</dbReference>
<accession>A0ABP8P7D8</accession>
<evidence type="ECO:0000256" key="4">
    <source>
        <dbReference type="ARBA" id="ARBA00022840"/>
    </source>
</evidence>
<evidence type="ECO:0000256" key="2">
    <source>
        <dbReference type="ARBA" id="ARBA00022692"/>
    </source>
</evidence>
<evidence type="ECO:0000256" key="7">
    <source>
        <dbReference type="SAM" id="Phobius"/>
    </source>
</evidence>
<dbReference type="InterPro" id="IPR039421">
    <property type="entry name" value="Type_1_exporter"/>
</dbReference>
<dbReference type="PANTHER" id="PTHR24221">
    <property type="entry name" value="ATP-BINDING CASSETTE SUB-FAMILY B"/>
    <property type="match status" value="1"/>
</dbReference>
<keyword evidence="6 7" id="KW-0472">Membrane</keyword>
<feature type="transmembrane region" description="Helical" evidence="7">
    <location>
        <begin position="257"/>
        <end position="274"/>
    </location>
</feature>
<evidence type="ECO:0000256" key="6">
    <source>
        <dbReference type="ARBA" id="ARBA00023136"/>
    </source>
</evidence>
<dbReference type="Proteomes" id="UP001500503">
    <property type="component" value="Unassembled WGS sequence"/>
</dbReference>
<dbReference type="InterPro" id="IPR036640">
    <property type="entry name" value="ABC1_TM_sf"/>
</dbReference>
<feature type="domain" description="ABC transmembrane type-1" evidence="9">
    <location>
        <begin position="154"/>
        <end position="296"/>
    </location>
</feature>
<dbReference type="InterPro" id="IPR017871">
    <property type="entry name" value="ABC_transporter-like_CS"/>
</dbReference>
<keyword evidence="2 7" id="KW-0812">Transmembrane</keyword>
<evidence type="ECO:0000256" key="5">
    <source>
        <dbReference type="ARBA" id="ARBA00022989"/>
    </source>
</evidence>
<dbReference type="EMBL" id="BAABHF010000006">
    <property type="protein sequence ID" value="GAA4481984.1"/>
    <property type="molecule type" value="Genomic_DNA"/>
</dbReference>
<proteinExistence type="predicted"/>
<organism evidence="10 11">
    <name type="scientific">Actinoallomurus oryzae</name>
    <dbReference type="NCBI Taxonomy" id="502180"/>
    <lineage>
        <taxon>Bacteria</taxon>
        <taxon>Bacillati</taxon>
        <taxon>Actinomycetota</taxon>
        <taxon>Actinomycetes</taxon>
        <taxon>Streptosporangiales</taxon>
        <taxon>Thermomonosporaceae</taxon>
        <taxon>Actinoallomurus</taxon>
    </lineage>
</organism>
<dbReference type="SUPFAM" id="SSF52540">
    <property type="entry name" value="P-loop containing nucleoside triphosphate hydrolases"/>
    <property type="match status" value="1"/>
</dbReference>
<gene>
    <name evidence="10" type="ORF">GCM10023191_001630</name>
</gene>
<keyword evidence="5 7" id="KW-1133">Transmembrane helix</keyword>
<comment type="caution">
    <text evidence="10">The sequence shown here is derived from an EMBL/GenBank/DDBJ whole genome shotgun (WGS) entry which is preliminary data.</text>
</comment>
<dbReference type="InterPro" id="IPR011527">
    <property type="entry name" value="ABC1_TM_dom"/>
</dbReference>
<evidence type="ECO:0000313" key="10">
    <source>
        <dbReference type="EMBL" id="GAA4481984.1"/>
    </source>
</evidence>
<dbReference type="RefSeq" id="WP_345455918.1">
    <property type="nucleotide sequence ID" value="NZ_BAABHF010000006.1"/>
</dbReference>
<dbReference type="PROSITE" id="PS50929">
    <property type="entry name" value="ABC_TM1F"/>
    <property type="match status" value="1"/>
</dbReference>
<dbReference type="GO" id="GO:0005524">
    <property type="term" value="F:ATP binding"/>
    <property type="evidence" value="ECO:0007669"/>
    <property type="project" value="UniProtKB-KW"/>
</dbReference>
<evidence type="ECO:0000256" key="1">
    <source>
        <dbReference type="ARBA" id="ARBA00004651"/>
    </source>
</evidence>
<dbReference type="InterPro" id="IPR027417">
    <property type="entry name" value="P-loop_NTPase"/>
</dbReference>
<feature type="transmembrane region" description="Helical" evidence="7">
    <location>
        <begin position="12"/>
        <end position="34"/>
    </location>
</feature>
<protein>
    <submittedName>
        <fullName evidence="10">ABC transporter ATP-binding protein</fullName>
    </submittedName>
</protein>
<dbReference type="SMART" id="SM00382">
    <property type="entry name" value="AAA"/>
    <property type="match status" value="1"/>
</dbReference>
<feature type="transmembrane region" description="Helical" evidence="7">
    <location>
        <begin position="156"/>
        <end position="181"/>
    </location>
</feature>